<evidence type="ECO:0000313" key="1">
    <source>
        <dbReference type="EMBL" id="KAJ3014362.1"/>
    </source>
</evidence>
<dbReference type="EMBL" id="JANSHE010000216">
    <property type="protein sequence ID" value="KAJ3014362.1"/>
    <property type="molecule type" value="Genomic_DNA"/>
</dbReference>
<gene>
    <name evidence="1" type="ORF">NUW54_g1327</name>
</gene>
<keyword evidence="2" id="KW-1185">Reference proteome</keyword>
<sequence>MRCDHCLTQRIAARHLHARQLPVAELGPEYDSPRLSKALALPSVSSHPITRRTEAALTQRTPPAAPADIGHQSACASMFSCLSLPHRRSISIPIYVPVPRSHRSSAFHNAINHPFLAMITYTMYHICFKLRLAPFVRVAHRSLRLLPVSWLECFGDSCQKFSRSQAANQLEPPYIHLRAEHKSPAAATTCLFSATARPGIKTLRHELRHTMSYKLLGLPYDEWIDAFLHVDDSEVHYEDYHGLFDGVVTEEKECELLGLFIKAVNRAKILGDFVLAETHTRYYKTDKNKMKVDGGIYPKGSPAIKRKCSTDTALVEVFIECKTDSSGDPYDEGTSTGVP</sequence>
<dbReference type="Proteomes" id="UP001144978">
    <property type="component" value="Unassembled WGS sequence"/>
</dbReference>
<protein>
    <submittedName>
        <fullName evidence="1">Uncharacterized protein</fullName>
    </submittedName>
</protein>
<comment type="caution">
    <text evidence="1">The sequence shown here is derived from an EMBL/GenBank/DDBJ whole genome shotgun (WGS) entry which is preliminary data.</text>
</comment>
<name>A0ACC1Q6N2_9APHY</name>
<evidence type="ECO:0000313" key="2">
    <source>
        <dbReference type="Proteomes" id="UP001144978"/>
    </source>
</evidence>
<organism evidence="1 2">
    <name type="scientific">Trametes sanguinea</name>
    <dbReference type="NCBI Taxonomy" id="158606"/>
    <lineage>
        <taxon>Eukaryota</taxon>
        <taxon>Fungi</taxon>
        <taxon>Dikarya</taxon>
        <taxon>Basidiomycota</taxon>
        <taxon>Agaricomycotina</taxon>
        <taxon>Agaricomycetes</taxon>
        <taxon>Polyporales</taxon>
        <taxon>Polyporaceae</taxon>
        <taxon>Trametes</taxon>
    </lineage>
</organism>
<reference evidence="1" key="1">
    <citation type="submission" date="2022-08" db="EMBL/GenBank/DDBJ databases">
        <title>Genome Sequence of Pycnoporus sanguineus.</title>
        <authorList>
            <person name="Buettner E."/>
        </authorList>
    </citation>
    <scope>NUCLEOTIDE SEQUENCE</scope>
    <source>
        <strain evidence="1">CG-C14</strain>
    </source>
</reference>
<accession>A0ACC1Q6N2</accession>
<proteinExistence type="predicted"/>